<evidence type="ECO:0000256" key="1">
    <source>
        <dbReference type="SAM" id="SignalP"/>
    </source>
</evidence>
<dbReference type="Proteomes" id="UP000192411">
    <property type="component" value="Unassembled WGS sequence"/>
</dbReference>
<sequence length="102" mass="10452">MNRIGFATAVVGGFAAAIIGLAAPAAAAPSGSDNAVQTIGQLRSQGYTVIVNRLGNSPLDQAEVVAVRPGQSYTHINAGQAVYGSNTNYSTVQDNIVYVDVK</sequence>
<dbReference type="RefSeq" id="WP_083127213.1">
    <property type="nucleotide sequence ID" value="NZ_MVIM01000010.1"/>
</dbReference>
<dbReference type="EMBL" id="MVIM01000010">
    <property type="protein sequence ID" value="ORB63678.1"/>
    <property type="molecule type" value="Genomic_DNA"/>
</dbReference>
<evidence type="ECO:0000313" key="3">
    <source>
        <dbReference type="Proteomes" id="UP000192411"/>
    </source>
</evidence>
<dbReference type="STRING" id="75922.BST47_19090"/>
<keyword evidence="3" id="KW-1185">Reference proteome</keyword>
<gene>
    <name evidence="2" type="ORF">BST47_19090</name>
</gene>
<feature type="chain" id="PRO_5013026965" description="DUF4156 domain-containing protein" evidence="1">
    <location>
        <begin position="28"/>
        <end position="102"/>
    </location>
</feature>
<evidence type="ECO:0008006" key="4">
    <source>
        <dbReference type="Google" id="ProtNLM"/>
    </source>
</evidence>
<accession>A0A1X0JL99</accession>
<evidence type="ECO:0000313" key="2">
    <source>
        <dbReference type="EMBL" id="ORB63678.1"/>
    </source>
</evidence>
<proteinExistence type="predicted"/>
<dbReference type="OrthoDB" id="4748352at2"/>
<feature type="signal peptide" evidence="1">
    <location>
        <begin position="1"/>
        <end position="27"/>
    </location>
</feature>
<keyword evidence="1" id="KW-0732">Signal</keyword>
<dbReference type="AlphaFoldDB" id="A0A1X0JL99"/>
<name>A0A1X0JL99_9MYCO</name>
<reference evidence="2 3" key="1">
    <citation type="submission" date="2017-02" db="EMBL/GenBank/DDBJ databases">
        <title>The new phylogeny of genus Mycobacterium.</title>
        <authorList>
            <person name="Tortoli E."/>
            <person name="Trovato A."/>
            <person name="Cirillo D.M."/>
        </authorList>
    </citation>
    <scope>NUCLEOTIDE SEQUENCE [LARGE SCALE GENOMIC DNA]</scope>
    <source>
        <strain evidence="2 3">DSM 44338</strain>
    </source>
</reference>
<comment type="caution">
    <text evidence="2">The sequence shown here is derived from an EMBL/GenBank/DDBJ whole genome shotgun (WGS) entry which is preliminary data.</text>
</comment>
<organism evidence="2 3">
    <name type="scientific">Mycolicibacterium tusciae</name>
    <dbReference type="NCBI Taxonomy" id="75922"/>
    <lineage>
        <taxon>Bacteria</taxon>
        <taxon>Bacillati</taxon>
        <taxon>Actinomycetota</taxon>
        <taxon>Actinomycetes</taxon>
        <taxon>Mycobacteriales</taxon>
        <taxon>Mycobacteriaceae</taxon>
        <taxon>Mycolicibacterium</taxon>
    </lineage>
</organism>
<protein>
    <recommendedName>
        <fullName evidence="4">DUF4156 domain-containing protein</fullName>
    </recommendedName>
</protein>